<organism evidence="2">
    <name type="scientific">marine sediment metagenome</name>
    <dbReference type="NCBI Taxonomy" id="412755"/>
    <lineage>
        <taxon>unclassified sequences</taxon>
        <taxon>metagenomes</taxon>
        <taxon>ecological metagenomes</taxon>
    </lineage>
</organism>
<keyword evidence="1" id="KW-0472">Membrane</keyword>
<comment type="caution">
    <text evidence="2">The sequence shown here is derived from an EMBL/GenBank/DDBJ whole genome shotgun (WGS) entry which is preliminary data.</text>
</comment>
<evidence type="ECO:0000256" key="1">
    <source>
        <dbReference type="SAM" id="Phobius"/>
    </source>
</evidence>
<proteinExistence type="predicted"/>
<dbReference type="AlphaFoldDB" id="X1GQU2"/>
<dbReference type="EMBL" id="BARU01006435">
    <property type="protein sequence ID" value="GAH47240.1"/>
    <property type="molecule type" value="Genomic_DNA"/>
</dbReference>
<feature type="transmembrane region" description="Helical" evidence="1">
    <location>
        <begin position="34"/>
        <end position="56"/>
    </location>
</feature>
<gene>
    <name evidence="2" type="ORF">S03H2_12662</name>
</gene>
<protein>
    <submittedName>
        <fullName evidence="2">Uncharacterized protein</fullName>
    </submittedName>
</protein>
<accession>X1GQU2</accession>
<sequence>SLSEDKQSWTRFSRNALIVPAALASFNIETLMVFTAGLIGFNFIAIGALILALLAWLRYKNEKARPTVALAVGVIIATSLLALASCDFFS</sequence>
<keyword evidence="1" id="KW-0812">Transmembrane</keyword>
<evidence type="ECO:0000313" key="2">
    <source>
        <dbReference type="EMBL" id="GAH47240.1"/>
    </source>
</evidence>
<reference evidence="2" key="1">
    <citation type="journal article" date="2014" name="Front. Microbiol.">
        <title>High frequency of phylogenetically diverse reductive dehalogenase-homologous genes in deep subseafloor sedimentary metagenomes.</title>
        <authorList>
            <person name="Kawai M."/>
            <person name="Futagami T."/>
            <person name="Toyoda A."/>
            <person name="Takaki Y."/>
            <person name="Nishi S."/>
            <person name="Hori S."/>
            <person name="Arai W."/>
            <person name="Tsubouchi T."/>
            <person name="Morono Y."/>
            <person name="Uchiyama I."/>
            <person name="Ito T."/>
            <person name="Fujiyama A."/>
            <person name="Inagaki F."/>
            <person name="Takami H."/>
        </authorList>
    </citation>
    <scope>NUCLEOTIDE SEQUENCE</scope>
    <source>
        <strain evidence="2">Expedition CK06-06</strain>
    </source>
</reference>
<name>X1GQU2_9ZZZZ</name>
<keyword evidence="1" id="KW-1133">Transmembrane helix</keyword>
<feature type="non-terminal residue" evidence="2">
    <location>
        <position position="1"/>
    </location>
</feature>
<feature type="transmembrane region" description="Helical" evidence="1">
    <location>
        <begin position="68"/>
        <end position="85"/>
    </location>
</feature>